<evidence type="ECO:0000313" key="1">
    <source>
        <dbReference type="EMBL" id="GFH12249.1"/>
    </source>
</evidence>
<sequence length="79" mass="8668">MPSSRARRLLGALAASVGWTKVKVSPGPEGLRSFQAEVRRLLRLQDDQEFEISFECKVPGDVSKMELKGMTSYDAGKPG</sequence>
<accession>A0A699Z030</accession>
<dbReference type="AlphaFoldDB" id="A0A699Z030"/>
<protein>
    <submittedName>
        <fullName evidence="1">Uncharacterized protein</fullName>
    </submittedName>
</protein>
<keyword evidence="2" id="KW-1185">Reference proteome</keyword>
<proteinExistence type="predicted"/>
<gene>
    <name evidence="1" type="ORF">HaLaN_07894</name>
</gene>
<reference evidence="1 2" key="1">
    <citation type="submission" date="2020-02" db="EMBL/GenBank/DDBJ databases">
        <title>Draft genome sequence of Haematococcus lacustris strain NIES-144.</title>
        <authorList>
            <person name="Morimoto D."/>
            <person name="Nakagawa S."/>
            <person name="Yoshida T."/>
            <person name="Sawayama S."/>
        </authorList>
    </citation>
    <scope>NUCLEOTIDE SEQUENCE [LARGE SCALE GENOMIC DNA]</scope>
    <source>
        <strain evidence="1 2">NIES-144</strain>
    </source>
</reference>
<feature type="non-terminal residue" evidence="1">
    <location>
        <position position="1"/>
    </location>
</feature>
<evidence type="ECO:0000313" key="2">
    <source>
        <dbReference type="Proteomes" id="UP000485058"/>
    </source>
</evidence>
<dbReference type="Proteomes" id="UP000485058">
    <property type="component" value="Unassembled WGS sequence"/>
</dbReference>
<comment type="caution">
    <text evidence="1">The sequence shown here is derived from an EMBL/GenBank/DDBJ whole genome shotgun (WGS) entry which is preliminary data.</text>
</comment>
<dbReference type="EMBL" id="BLLF01000482">
    <property type="protein sequence ID" value="GFH12249.1"/>
    <property type="molecule type" value="Genomic_DNA"/>
</dbReference>
<organism evidence="1 2">
    <name type="scientific">Haematococcus lacustris</name>
    <name type="common">Green alga</name>
    <name type="synonym">Haematococcus pluvialis</name>
    <dbReference type="NCBI Taxonomy" id="44745"/>
    <lineage>
        <taxon>Eukaryota</taxon>
        <taxon>Viridiplantae</taxon>
        <taxon>Chlorophyta</taxon>
        <taxon>core chlorophytes</taxon>
        <taxon>Chlorophyceae</taxon>
        <taxon>CS clade</taxon>
        <taxon>Chlamydomonadales</taxon>
        <taxon>Haematococcaceae</taxon>
        <taxon>Haematococcus</taxon>
    </lineage>
</organism>
<name>A0A699Z030_HAELA</name>
<feature type="non-terminal residue" evidence="1">
    <location>
        <position position="79"/>
    </location>
</feature>